<dbReference type="OrthoDB" id="5914193at2759"/>
<dbReference type="AlphaFoldDB" id="A0A183F234"/>
<dbReference type="InterPro" id="IPR000998">
    <property type="entry name" value="MAM_dom"/>
</dbReference>
<dbReference type="InterPro" id="IPR013320">
    <property type="entry name" value="ConA-like_dom_sf"/>
</dbReference>
<accession>A0A3P7TEZ8</accession>
<evidence type="ECO:0000256" key="1">
    <source>
        <dbReference type="SAM" id="MobiDB-lite"/>
    </source>
</evidence>
<dbReference type="GO" id="GO:0016020">
    <property type="term" value="C:membrane"/>
    <property type="evidence" value="ECO:0007669"/>
    <property type="project" value="InterPro"/>
</dbReference>
<protein>
    <submittedName>
        <fullName evidence="5">MAM domain-containing protein</fullName>
    </submittedName>
</protein>
<gene>
    <name evidence="3" type="ORF">HPBE_LOCUS157</name>
</gene>
<evidence type="ECO:0000313" key="5">
    <source>
        <dbReference type="WBParaSite" id="HPBE_0000015601-mRNA-1"/>
    </source>
</evidence>
<sequence length="436" mass="48407">MGRTTALLVSEVASCQLGGGNIKYWYYKTGAESQLEICTRQPPGSKDILALKCYDGLSPSYAQQWIFRVIELPPISQPFELIFRATFYPPMDVIALTDITYSSALCASTTDPMANFMLFLKQTAPVLPYIPVLVRSLQSVDTRSGDVSLAQSLPYMPSGNQAFGVPVHSPQTPAVTASHFYNTDPVAASPPHSELSLVELARKFGLLGEEDLLTTVSPPEFATATEAAVLDSLRNVFGMAMTTERPELMPTLYPPKLISADSRRRSPTSKTTPERVTKSREELEKLHSELFKRKQNERSFTTTTATTVTTTTPSLVSNELVIFKKPTRVESEVATKLTELTKFLPNGATDDLKMLREIPDIEGLTRGMDLTLISKPGGFAKLKKQFVERLMRRTIGLPVVEPSNSLLPPIKPIRVTHKMMRERARKLAKRIRKSRA</sequence>
<reference evidence="5" key="2">
    <citation type="submission" date="2019-09" db="UniProtKB">
        <authorList>
            <consortium name="WormBaseParasite"/>
        </authorList>
    </citation>
    <scope>IDENTIFICATION</scope>
</reference>
<dbReference type="Proteomes" id="UP000050761">
    <property type="component" value="Unassembled WGS sequence"/>
</dbReference>
<reference evidence="3 4" key="1">
    <citation type="submission" date="2018-11" db="EMBL/GenBank/DDBJ databases">
        <authorList>
            <consortium name="Pathogen Informatics"/>
        </authorList>
    </citation>
    <scope>NUCLEOTIDE SEQUENCE [LARGE SCALE GENOMIC DNA]</scope>
</reference>
<feature type="domain" description="MAM" evidence="2">
    <location>
        <begin position="1"/>
        <end position="108"/>
    </location>
</feature>
<name>A0A183F234_HELPZ</name>
<proteinExistence type="predicted"/>
<dbReference type="WBParaSite" id="HPBE_0000015601-mRNA-1">
    <property type="protein sequence ID" value="HPBE_0000015601-mRNA-1"/>
    <property type="gene ID" value="HPBE_0000015601"/>
</dbReference>
<evidence type="ECO:0000313" key="4">
    <source>
        <dbReference type="Proteomes" id="UP000050761"/>
    </source>
</evidence>
<dbReference type="EMBL" id="UZAH01000095">
    <property type="protein sequence ID" value="VDO18539.1"/>
    <property type="molecule type" value="Genomic_DNA"/>
</dbReference>
<accession>A0A183F234</accession>
<evidence type="ECO:0000313" key="3">
    <source>
        <dbReference type="EMBL" id="VDO18539.1"/>
    </source>
</evidence>
<dbReference type="SUPFAM" id="SSF49899">
    <property type="entry name" value="Concanavalin A-like lectins/glucanases"/>
    <property type="match status" value="1"/>
</dbReference>
<feature type="region of interest" description="Disordered" evidence="1">
    <location>
        <begin position="257"/>
        <end position="278"/>
    </location>
</feature>
<dbReference type="Gene3D" id="2.60.120.200">
    <property type="match status" value="1"/>
</dbReference>
<organism evidence="4 5">
    <name type="scientific">Heligmosomoides polygyrus</name>
    <name type="common">Parasitic roundworm</name>
    <dbReference type="NCBI Taxonomy" id="6339"/>
    <lineage>
        <taxon>Eukaryota</taxon>
        <taxon>Metazoa</taxon>
        <taxon>Ecdysozoa</taxon>
        <taxon>Nematoda</taxon>
        <taxon>Chromadorea</taxon>
        <taxon>Rhabditida</taxon>
        <taxon>Rhabditina</taxon>
        <taxon>Rhabditomorpha</taxon>
        <taxon>Strongyloidea</taxon>
        <taxon>Heligmosomidae</taxon>
        <taxon>Heligmosomoides</taxon>
    </lineage>
</organism>
<keyword evidence="4" id="KW-1185">Reference proteome</keyword>
<evidence type="ECO:0000259" key="2">
    <source>
        <dbReference type="PROSITE" id="PS50060"/>
    </source>
</evidence>
<dbReference type="PROSITE" id="PS50060">
    <property type="entry name" value="MAM_2"/>
    <property type="match status" value="1"/>
</dbReference>